<evidence type="ECO:0000313" key="2">
    <source>
        <dbReference type="EMBL" id="QUS40713.1"/>
    </source>
</evidence>
<sequence length="106" mass="11394">MDDESQIPKILDDGLPATGTVRIERLYAVGGPVHGVSRSTVWKWIAEGRLATLKLSERVTVVQVASVRAFLKAASDRARHANVRALYDGNSSPASNMSSGTKLDSD</sequence>
<accession>A0ABX8AE66</accession>
<dbReference type="RefSeq" id="WP_211909303.1">
    <property type="nucleotide sequence ID" value="NZ_CP036498.1"/>
</dbReference>
<evidence type="ECO:0000256" key="1">
    <source>
        <dbReference type="SAM" id="MobiDB-lite"/>
    </source>
</evidence>
<evidence type="ECO:0000313" key="3">
    <source>
        <dbReference type="Proteomes" id="UP000682843"/>
    </source>
</evidence>
<evidence type="ECO:0008006" key="4">
    <source>
        <dbReference type="Google" id="ProtNLM"/>
    </source>
</evidence>
<proteinExistence type="predicted"/>
<protein>
    <recommendedName>
        <fullName evidence="4">Helix-turn-helix domain-containing protein</fullName>
    </recommendedName>
</protein>
<organism evidence="2 3">
    <name type="scientific">Tardiphaga alba</name>
    <dbReference type="NCBI Taxonomy" id="340268"/>
    <lineage>
        <taxon>Bacteria</taxon>
        <taxon>Pseudomonadati</taxon>
        <taxon>Pseudomonadota</taxon>
        <taxon>Alphaproteobacteria</taxon>
        <taxon>Hyphomicrobiales</taxon>
        <taxon>Nitrobacteraceae</taxon>
        <taxon>Tardiphaga</taxon>
    </lineage>
</organism>
<dbReference type="Proteomes" id="UP000682843">
    <property type="component" value="Chromosome"/>
</dbReference>
<feature type="compositionally biased region" description="Polar residues" evidence="1">
    <location>
        <begin position="89"/>
        <end position="106"/>
    </location>
</feature>
<dbReference type="EMBL" id="CP036498">
    <property type="protein sequence ID" value="QUS40713.1"/>
    <property type="molecule type" value="Genomic_DNA"/>
</dbReference>
<gene>
    <name evidence="2" type="ORF">RPMA_19150</name>
</gene>
<name>A0ABX8AE66_9BRAD</name>
<feature type="region of interest" description="Disordered" evidence="1">
    <location>
        <begin position="87"/>
        <end position="106"/>
    </location>
</feature>
<keyword evidence="3" id="KW-1185">Reference proteome</keyword>
<reference evidence="2 3" key="1">
    <citation type="submission" date="2019-02" db="EMBL/GenBank/DDBJ databases">
        <title>Emended description of the genus Rhodopseudomonas and description of Rhodopseudomonas albus sp. nov., a non-phototrophic, heavy-metal-tolerant bacterium isolated from garden soil.</title>
        <authorList>
            <person name="Bao Z."/>
            <person name="Cao W.W."/>
            <person name="Sato Y."/>
            <person name="Nishizawa T."/>
            <person name="Zhao J."/>
            <person name="Guo Y."/>
            <person name="Ohta H."/>
        </authorList>
    </citation>
    <scope>NUCLEOTIDE SEQUENCE [LARGE SCALE GENOMIC DNA]</scope>
    <source>
        <strain evidence="2 3">SK50-23</strain>
    </source>
</reference>